<name>A0AAN9TER7_9HEMI</name>
<evidence type="ECO:0000313" key="4">
    <source>
        <dbReference type="Proteomes" id="UP001367676"/>
    </source>
</evidence>
<evidence type="ECO:0000256" key="1">
    <source>
        <dbReference type="ARBA" id="ARBA00038184"/>
    </source>
</evidence>
<dbReference type="CDD" id="cd01820">
    <property type="entry name" value="PAF_acetylesterase_like"/>
    <property type="match status" value="1"/>
</dbReference>
<organism evidence="3 4">
    <name type="scientific">Parthenolecanium corni</name>
    <dbReference type="NCBI Taxonomy" id="536013"/>
    <lineage>
        <taxon>Eukaryota</taxon>
        <taxon>Metazoa</taxon>
        <taxon>Ecdysozoa</taxon>
        <taxon>Arthropoda</taxon>
        <taxon>Hexapoda</taxon>
        <taxon>Insecta</taxon>
        <taxon>Pterygota</taxon>
        <taxon>Neoptera</taxon>
        <taxon>Paraneoptera</taxon>
        <taxon>Hemiptera</taxon>
        <taxon>Sternorrhyncha</taxon>
        <taxon>Coccoidea</taxon>
        <taxon>Coccidae</taxon>
        <taxon>Parthenolecanium</taxon>
    </lineage>
</organism>
<sequence>MNKCVTPVAPVDNDGDGRWISRHSRMLAEAKEKEPDVVFIGDTIIQDLQQRPIWNDLFEPLHSLNFGMFNDCTEHVLYRIQDGILNNIKPKVVVLHVGTFNINDKPIHVAEAIVKVVEEIQNKLPNAIVIVLELLPRGQMPNPLREKNDKVNDIVREKLANSPNVEIISSGKTLLQADGVMSHHDAPDYFTLTDAGFRKVFEPVHELILQLFGENEEKNF</sequence>
<gene>
    <name evidence="3" type="ORF">V9T40_014213</name>
</gene>
<dbReference type="PANTHER" id="PTHR11852:SF0">
    <property type="entry name" value="PLATELET-ACTIVATING FACTOR ACETYLHYDROLASE IB SUBUNIT BETA HOMOLOG"/>
    <property type="match status" value="1"/>
</dbReference>
<reference evidence="3 4" key="1">
    <citation type="submission" date="2024-03" db="EMBL/GenBank/DDBJ databases">
        <title>Adaptation during the transition from Ophiocordyceps entomopathogen to insect associate is accompanied by gene loss and intensified selection.</title>
        <authorList>
            <person name="Ward C.M."/>
            <person name="Onetto C.A."/>
            <person name="Borneman A.R."/>
        </authorList>
    </citation>
    <scope>NUCLEOTIDE SEQUENCE [LARGE SCALE GENOMIC DNA]</scope>
    <source>
        <strain evidence="3">AWRI1</strain>
        <tissue evidence="3">Single Adult Female</tissue>
    </source>
</reference>
<dbReference type="InterPro" id="IPR013830">
    <property type="entry name" value="SGNH_hydro"/>
</dbReference>
<proteinExistence type="inferred from homology"/>
<accession>A0AAN9TER7</accession>
<comment type="similarity">
    <text evidence="1">Belongs to the 'GDSL' lipolytic enzyme family. Platelet-activating factor acetylhydrolase IB beta/gamma subunits subfamily.</text>
</comment>
<dbReference type="AlphaFoldDB" id="A0AAN9TER7"/>
<dbReference type="PANTHER" id="PTHR11852">
    <property type="entry name" value="PLATELET-ACTIVATING FACTOR ACETYLHYDROLASE"/>
    <property type="match status" value="1"/>
</dbReference>
<dbReference type="InterPro" id="IPR036514">
    <property type="entry name" value="SGNH_hydro_sf"/>
</dbReference>
<feature type="domain" description="SGNH hydrolase-type esterase" evidence="2">
    <location>
        <begin position="66"/>
        <end position="198"/>
    </location>
</feature>
<keyword evidence="4" id="KW-1185">Reference proteome</keyword>
<dbReference type="SUPFAM" id="SSF52266">
    <property type="entry name" value="SGNH hydrolase"/>
    <property type="match status" value="1"/>
</dbReference>
<evidence type="ECO:0000259" key="2">
    <source>
        <dbReference type="Pfam" id="PF13472"/>
    </source>
</evidence>
<dbReference type="Pfam" id="PF13472">
    <property type="entry name" value="Lipase_GDSL_2"/>
    <property type="match status" value="1"/>
</dbReference>
<dbReference type="Gene3D" id="3.40.50.1110">
    <property type="entry name" value="SGNH hydrolase"/>
    <property type="match status" value="1"/>
</dbReference>
<protein>
    <recommendedName>
        <fullName evidence="2">SGNH hydrolase-type esterase domain-containing protein</fullName>
    </recommendedName>
</protein>
<evidence type="ECO:0000313" key="3">
    <source>
        <dbReference type="EMBL" id="KAK7582768.1"/>
    </source>
</evidence>
<dbReference type="Proteomes" id="UP001367676">
    <property type="component" value="Unassembled WGS sequence"/>
</dbReference>
<comment type="caution">
    <text evidence="3">The sequence shown here is derived from an EMBL/GenBank/DDBJ whole genome shotgun (WGS) entry which is preliminary data.</text>
</comment>
<dbReference type="EMBL" id="JBBCAQ010000033">
    <property type="protein sequence ID" value="KAK7582768.1"/>
    <property type="molecule type" value="Genomic_DNA"/>
</dbReference>